<dbReference type="NCBIfam" id="TIGR03423">
    <property type="entry name" value="pbp2_mrdA"/>
    <property type="match status" value="1"/>
</dbReference>
<dbReference type="Pfam" id="PF03717">
    <property type="entry name" value="PBP_dimer"/>
    <property type="match status" value="1"/>
</dbReference>
<keyword evidence="8" id="KW-0133">Cell shape</keyword>
<evidence type="ECO:0000259" key="15">
    <source>
        <dbReference type="Pfam" id="PF03717"/>
    </source>
</evidence>
<dbReference type="InterPro" id="IPR036138">
    <property type="entry name" value="PBP_dimer_sf"/>
</dbReference>
<evidence type="ECO:0000256" key="3">
    <source>
        <dbReference type="ARBA" id="ARBA00022475"/>
    </source>
</evidence>
<dbReference type="GO" id="GO:0005886">
    <property type="term" value="C:plasma membrane"/>
    <property type="evidence" value="ECO:0007669"/>
    <property type="project" value="UniProtKB-SubCell"/>
</dbReference>
<dbReference type="SUPFAM" id="SSF56519">
    <property type="entry name" value="Penicillin binding protein dimerisation domain"/>
    <property type="match status" value="1"/>
</dbReference>
<evidence type="ECO:0000256" key="6">
    <source>
        <dbReference type="ARBA" id="ARBA00022692"/>
    </source>
</evidence>
<dbReference type="InterPro" id="IPR050515">
    <property type="entry name" value="Beta-lactam/transpept"/>
</dbReference>
<dbReference type="Gene3D" id="3.40.710.10">
    <property type="entry name" value="DD-peptidase/beta-lactamase superfamily"/>
    <property type="match status" value="1"/>
</dbReference>
<dbReference type="Pfam" id="PF00905">
    <property type="entry name" value="Transpeptidase"/>
    <property type="match status" value="1"/>
</dbReference>
<dbReference type="AlphaFoldDB" id="A0A2M6R7W2"/>
<evidence type="ECO:0000313" key="17">
    <source>
        <dbReference type="Proteomes" id="UP000231162"/>
    </source>
</evidence>
<feature type="domain" description="Penicillin-binding protein dimerisation" evidence="15">
    <location>
        <begin position="84"/>
        <end position="252"/>
    </location>
</feature>
<dbReference type="EMBL" id="PEZX01000046">
    <property type="protein sequence ID" value="PIS06616.1"/>
    <property type="molecule type" value="Genomic_DNA"/>
</dbReference>
<keyword evidence="10 13" id="KW-1133">Transmembrane helix</keyword>
<dbReference type="InterPro" id="IPR001460">
    <property type="entry name" value="PCN-bd_Tpept"/>
</dbReference>
<evidence type="ECO:0000256" key="13">
    <source>
        <dbReference type="SAM" id="Phobius"/>
    </source>
</evidence>
<dbReference type="Gene3D" id="3.30.1390.30">
    <property type="entry name" value="Penicillin-binding protein 2a, domain 3"/>
    <property type="match status" value="1"/>
</dbReference>
<evidence type="ECO:0000256" key="12">
    <source>
        <dbReference type="ARBA" id="ARBA00023316"/>
    </source>
</evidence>
<keyword evidence="12" id="KW-0961">Cell wall biogenesis/degradation</keyword>
<evidence type="ECO:0000256" key="5">
    <source>
        <dbReference type="ARBA" id="ARBA00022670"/>
    </source>
</evidence>
<keyword evidence="7" id="KW-0378">Hydrolase</keyword>
<proteinExistence type="predicted"/>
<accession>A0A2M6R7W2</accession>
<dbReference type="InterPro" id="IPR012338">
    <property type="entry name" value="Beta-lactam/transpept-like"/>
</dbReference>
<evidence type="ECO:0000313" key="16">
    <source>
        <dbReference type="EMBL" id="PIS06616.1"/>
    </source>
</evidence>
<feature type="transmembrane region" description="Helical" evidence="13">
    <location>
        <begin position="43"/>
        <end position="62"/>
    </location>
</feature>
<dbReference type="PANTHER" id="PTHR30627:SF2">
    <property type="entry name" value="PEPTIDOGLYCAN D,D-TRANSPEPTIDASE MRDA"/>
    <property type="match status" value="1"/>
</dbReference>
<dbReference type="Proteomes" id="UP000231162">
    <property type="component" value="Unassembled WGS sequence"/>
</dbReference>
<keyword evidence="5" id="KW-0645">Protease</keyword>
<dbReference type="GO" id="GO:0009252">
    <property type="term" value="P:peptidoglycan biosynthetic process"/>
    <property type="evidence" value="ECO:0007669"/>
    <property type="project" value="UniProtKB-KW"/>
</dbReference>
<dbReference type="Gene3D" id="3.90.1310.10">
    <property type="entry name" value="Penicillin-binding protein 2a (Domain 2)"/>
    <property type="match status" value="1"/>
</dbReference>
<feature type="domain" description="Penicillin-binding protein transpeptidase" evidence="14">
    <location>
        <begin position="295"/>
        <end position="625"/>
    </location>
</feature>
<keyword evidence="11 13" id="KW-0472">Membrane</keyword>
<keyword evidence="6 13" id="KW-0812">Transmembrane</keyword>
<keyword evidence="9" id="KW-0573">Peptidoglycan synthesis</keyword>
<dbReference type="GO" id="GO:0009002">
    <property type="term" value="F:serine-type D-Ala-D-Ala carboxypeptidase activity"/>
    <property type="evidence" value="ECO:0007669"/>
    <property type="project" value="InterPro"/>
</dbReference>
<sequence>MSVFGERTSISNLEEEPLLYEHPHTDTTGDHIENEREVRHIEVFLAIVILVFAVLIGKLFLLQVVGGASNLKLAEGNRIRVRTLPAPRGLMYDRDNKPLVKNVARYELIITPADLPKNKQERESIYSLVRDELHIDMTDISKQIESKGLYSIDPIFIQDNISQEQALTYQVILKDSVGVEVIAEPIRSYPISESMGHILGYIGKVSQDELASNNAYLLTDWVGKTGLEKKYEDVIKGIHGQEQVEIDAKGRLQRIVASTHPEQGNNLKTTIDSPLQSVTFQSLSKTVLEKGNGKGAAIALNPNTGEVYALVSLPEYDLNTFIRGKKDELASLFNDPEQPLLNRVIAGTYPSGSSIKPIYAAAGLQEKVITADSAIETPDAIRIGDFTFPDWKKHDGKTNVKRAIAESNNIFFYALGGGYDSIRGIGIKRMDDYLIRFGFGSPTGIDISHEGEGFVPTPDWKKQKKKEPWYIGDTYHLAIGQDDLSVTPIQLAIAESTVVNGGTRITPHIVTSVTDIHGKEIQKVDPSPKSNNVIDSANAATVRSGMRMTVESGSARSILADLKGNNGQPIESAGKTGTAQTGHGDSTHAWYVGYAPYDNPQILVVVLAEEGGEGFSTAAPVAGEMFKAFFRDK</sequence>
<evidence type="ECO:0000256" key="10">
    <source>
        <dbReference type="ARBA" id="ARBA00022989"/>
    </source>
</evidence>
<dbReference type="SUPFAM" id="SSF56601">
    <property type="entry name" value="beta-lactamase/transpeptidase-like"/>
    <property type="match status" value="1"/>
</dbReference>
<dbReference type="InterPro" id="IPR017790">
    <property type="entry name" value="Penicillin-binding_protein_2"/>
</dbReference>
<dbReference type="GO" id="GO:0071555">
    <property type="term" value="P:cell wall organization"/>
    <property type="evidence" value="ECO:0007669"/>
    <property type="project" value="UniProtKB-KW"/>
</dbReference>
<dbReference type="InterPro" id="IPR005311">
    <property type="entry name" value="PBP_dimer"/>
</dbReference>
<evidence type="ECO:0000256" key="2">
    <source>
        <dbReference type="ARBA" id="ARBA00004236"/>
    </source>
</evidence>
<evidence type="ECO:0000256" key="11">
    <source>
        <dbReference type="ARBA" id="ARBA00023136"/>
    </source>
</evidence>
<comment type="caution">
    <text evidence="16">The sequence shown here is derived from an EMBL/GenBank/DDBJ whole genome shotgun (WGS) entry which is preliminary data.</text>
</comment>
<evidence type="ECO:0000256" key="8">
    <source>
        <dbReference type="ARBA" id="ARBA00022960"/>
    </source>
</evidence>
<comment type="subcellular location">
    <subcellularLocation>
        <location evidence="2">Cell membrane</location>
    </subcellularLocation>
    <subcellularLocation>
        <location evidence="1">Membrane</location>
        <topology evidence="1">Single-pass membrane protein</topology>
    </subcellularLocation>
</comment>
<dbReference type="GO" id="GO:0008360">
    <property type="term" value="P:regulation of cell shape"/>
    <property type="evidence" value="ECO:0007669"/>
    <property type="project" value="UniProtKB-KW"/>
</dbReference>
<dbReference type="GO" id="GO:0008658">
    <property type="term" value="F:penicillin binding"/>
    <property type="evidence" value="ECO:0007669"/>
    <property type="project" value="InterPro"/>
</dbReference>
<keyword evidence="4" id="KW-0997">Cell inner membrane</keyword>
<protein>
    <submittedName>
        <fullName evidence="16">Penicillin-binding protein 2</fullName>
    </submittedName>
</protein>
<evidence type="ECO:0000256" key="1">
    <source>
        <dbReference type="ARBA" id="ARBA00004167"/>
    </source>
</evidence>
<reference evidence="17" key="1">
    <citation type="submission" date="2017-09" db="EMBL/GenBank/DDBJ databases">
        <title>Depth-based differentiation of microbial function through sediment-hosted aquifers and enrichment of novel symbionts in the deep terrestrial subsurface.</title>
        <authorList>
            <person name="Probst A.J."/>
            <person name="Ladd B."/>
            <person name="Jarett J.K."/>
            <person name="Geller-Mcgrath D.E."/>
            <person name="Sieber C.M.K."/>
            <person name="Emerson J.B."/>
            <person name="Anantharaman K."/>
            <person name="Thomas B.C."/>
            <person name="Malmstrom R."/>
            <person name="Stieglmeier M."/>
            <person name="Klingl A."/>
            <person name="Woyke T."/>
            <person name="Ryan C.M."/>
            <person name="Banfield J.F."/>
        </authorList>
    </citation>
    <scope>NUCLEOTIDE SEQUENCE [LARGE SCALE GENOMIC DNA]</scope>
</reference>
<evidence type="ECO:0000256" key="7">
    <source>
        <dbReference type="ARBA" id="ARBA00022801"/>
    </source>
</evidence>
<evidence type="ECO:0000256" key="4">
    <source>
        <dbReference type="ARBA" id="ARBA00022519"/>
    </source>
</evidence>
<evidence type="ECO:0000259" key="14">
    <source>
        <dbReference type="Pfam" id="PF00905"/>
    </source>
</evidence>
<organism evidence="16 17">
    <name type="scientific">Candidatus Berkelbacteria bacterium CG10_big_fil_rev_8_21_14_0_10_43_14</name>
    <dbReference type="NCBI Taxonomy" id="1974515"/>
    <lineage>
        <taxon>Bacteria</taxon>
        <taxon>Candidatus Berkelbacteria</taxon>
    </lineage>
</organism>
<evidence type="ECO:0000256" key="9">
    <source>
        <dbReference type="ARBA" id="ARBA00022984"/>
    </source>
</evidence>
<name>A0A2M6R7W2_9BACT</name>
<dbReference type="GO" id="GO:0006508">
    <property type="term" value="P:proteolysis"/>
    <property type="evidence" value="ECO:0007669"/>
    <property type="project" value="UniProtKB-KW"/>
</dbReference>
<dbReference type="GO" id="GO:0071972">
    <property type="term" value="F:peptidoglycan L,D-transpeptidase activity"/>
    <property type="evidence" value="ECO:0007669"/>
    <property type="project" value="TreeGrafter"/>
</dbReference>
<keyword evidence="3" id="KW-1003">Cell membrane</keyword>
<gene>
    <name evidence="16" type="primary">mrdA</name>
    <name evidence="16" type="ORF">COT79_03750</name>
</gene>
<dbReference type="PANTHER" id="PTHR30627">
    <property type="entry name" value="PEPTIDOGLYCAN D,D-TRANSPEPTIDASE"/>
    <property type="match status" value="1"/>
</dbReference>